<gene>
    <name evidence="1" type="ORF">M407DRAFT_241993</name>
</gene>
<dbReference type="AlphaFoldDB" id="A0A0C3MB15"/>
<evidence type="ECO:0000313" key="1">
    <source>
        <dbReference type="EMBL" id="KIO30892.1"/>
    </source>
</evidence>
<dbReference type="HOGENOM" id="CLU_3052094_0_0_1"/>
<sequence>MKLWGKVGRVKAKGDSLGNLAWSVRASRDSEEVPQLQARLSLLKQVYHSLSWLE</sequence>
<proteinExistence type="predicted"/>
<reference evidence="1 2" key="1">
    <citation type="submission" date="2014-04" db="EMBL/GenBank/DDBJ databases">
        <authorList>
            <consortium name="DOE Joint Genome Institute"/>
            <person name="Kuo A."/>
            <person name="Girlanda M."/>
            <person name="Perotto S."/>
            <person name="Kohler A."/>
            <person name="Nagy L.G."/>
            <person name="Floudas D."/>
            <person name="Copeland A."/>
            <person name="Barry K.W."/>
            <person name="Cichocki N."/>
            <person name="Veneault-Fourrey C."/>
            <person name="LaButti K."/>
            <person name="Lindquist E.A."/>
            <person name="Lipzen A."/>
            <person name="Lundell T."/>
            <person name="Morin E."/>
            <person name="Murat C."/>
            <person name="Sun H."/>
            <person name="Tunlid A."/>
            <person name="Henrissat B."/>
            <person name="Grigoriev I.V."/>
            <person name="Hibbett D.S."/>
            <person name="Martin F."/>
            <person name="Nordberg H.P."/>
            <person name="Cantor M.N."/>
            <person name="Hua S.X."/>
        </authorList>
    </citation>
    <scope>NUCLEOTIDE SEQUENCE [LARGE SCALE GENOMIC DNA]</scope>
    <source>
        <strain evidence="1 2">MUT 4182</strain>
    </source>
</reference>
<keyword evidence="2" id="KW-1185">Reference proteome</keyword>
<dbReference type="Proteomes" id="UP000054248">
    <property type="component" value="Unassembled WGS sequence"/>
</dbReference>
<dbReference type="EMBL" id="KN822967">
    <property type="protein sequence ID" value="KIO30892.1"/>
    <property type="molecule type" value="Genomic_DNA"/>
</dbReference>
<protein>
    <submittedName>
        <fullName evidence="1">Uncharacterized protein</fullName>
    </submittedName>
</protein>
<organism evidence="1 2">
    <name type="scientific">Tulasnella calospora MUT 4182</name>
    <dbReference type="NCBI Taxonomy" id="1051891"/>
    <lineage>
        <taxon>Eukaryota</taxon>
        <taxon>Fungi</taxon>
        <taxon>Dikarya</taxon>
        <taxon>Basidiomycota</taxon>
        <taxon>Agaricomycotina</taxon>
        <taxon>Agaricomycetes</taxon>
        <taxon>Cantharellales</taxon>
        <taxon>Tulasnellaceae</taxon>
        <taxon>Tulasnella</taxon>
    </lineage>
</organism>
<accession>A0A0C3MB15</accession>
<reference evidence="2" key="2">
    <citation type="submission" date="2015-01" db="EMBL/GenBank/DDBJ databases">
        <title>Evolutionary Origins and Diversification of the Mycorrhizal Mutualists.</title>
        <authorList>
            <consortium name="DOE Joint Genome Institute"/>
            <consortium name="Mycorrhizal Genomics Consortium"/>
            <person name="Kohler A."/>
            <person name="Kuo A."/>
            <person name="Nagy L.G."/>
            <person name="Floudas D."/>
            <person name="Copeland A."/>
            <person name="Barry K.W."/>
            <person name="Cichocki N."/>
            <person name="Veneault-Fourrey C."/>
            <person name="LaButti K."/>
            <person name="Lindquist E.A."/>
            <person name="Lipzen A."/>
            <person name="Lundell T."/>
            <person name="Morin E."/>
            <person name="Murat C."/>
            <person name="Riley R."/>
            <person name="Ohm R."/>
            <person name="Sun H."/>
            <person name="Tunlid A."/>
            <person name="Henrissat B."/>
            <person name="Grigoriev I.V."/>
            <person name="Hibbett D.S."/>
            <person name="Martin F."/>
        </authorList>
    </citation>
    <scope>NUCLEOTIDE SEQUENCE [LARGE SCALE GENOMIC DNA]</scope>
    <source>
        <strain evidence="2">MUT 4182</strain>
    </source>
</reference>
<name>A0A0C3MB15_9AGAM</name>
<evidence type="ECO:0000313" key="2">
    <source>
        <dbReference type="Proteomes" id="UP000054248"/>
    </source>
</evidence>